<dbReference type="EMBL" id="QZCE01000002">
    <property type="protein sequence ID" value="NEZ65534.1"/>
    <property type="molecule type" value="Genomic_DNA"/>
</dbReference>
<comment type="caution">
    <text evidence="1">The sequence shown here is derived from an EMBL/GenBank/DDBJ whole genome shotgun (WGS) entry which is preliminary data.</text>
</comment>
<evidence type="ECO:0000313" key="2">
    <source>
        <dbReference type="Proteomes" id="UP000473574"/>
    </source>
</evidence>
<organism evidence="1 2">
    <name type="scientific">Adonisia turfae CCMR0082</name>
    <dbReference type="NCBI Taxonomy" id="2304604"/>
    <lineage>
        <taxon>Bacteria</taxon>
        <taxon>Bacillati</taxon>
        <taxon>Cyanobacteriota</taxon>
        <taxon>Adonisia</taxon>
        <taxon>Adonisia turfae</taxon>
    </lineage>
</organism>
<sequence length="148" mass="16293">MARPGKYEHLKPAVERLVREGLRFGGIKKQYPEIPNATLSAWVNAFKEKVRLESTEFGTDSESPPESIPAARVRLAAIDPESPLDKITRALWDVVDSPDQEGAGVKVQALNALFKIVQWNHGVAVEQDALEDVSTMDDAELEKIATNG</sequence>
<accession>A0A6M0SAP4</accession>
<evidence type="ECO:0000313" key="1">
    <source>
        <dbReference type="EMBL" id="NEZ65534.1"/>
    </source>
</evidence>
<reference evidence="1 2" key="1">
    <citation type="journal article" date="2020" name="Microb. Ecol.">
        <title>Ecogenomics of the Marine Benthic Filamentous Cyanobacterium Adonisia.</title>
        <authorList>
            <person name="Walter J.M."/>
            <person name="Coutinho F.H."/>
            <person name="Leomil L."/>
            <person name="Hargreaves P.I."/>
            <person name="Campeao M.E."/>
            <person name="Vieira V.V."/>
            <person name="Silva B.S."/>
            <person name="Fistarol G.O."/>
            <person name="Salomon P.S."/>
            <person name="Sawabe T."/>
            <person name="Mino S."/>
            <person name="Hosokawa M."/>
            <person name="Miyashita H."/>
            <person name="Maruyama F."/>
            <person name="van Verk M.C."/>
            <person name="Dutilh B.E."/>
            <person name="Thompson C.C."/>
            <person name="Thompson F.L."/>
        </authorList>
    </citation>
    <scope>NUCLEOTIDE SEQUENCE [LARGE SCALE GENOMIC DNA]</scope>
    <source>
        <strain evidence="1 2">CCMR0082</strain>
    </source>
</reference>
<dbReference type="AlphaFoldDB" id="A0A6M0SAP4"/>
<dbReference type="RefSeq" id="WP_163666695.1">
    <property type="nucleotide sequence ID" value="NZ_QZCE01000002.1"/>
</dbReference>
<proteinExistence type="predicted"/>
<gene>
    <name evidence="1" type="ORF">D0962_22680</name>
</gene>
<protein>
    <submittedName>
        <fullName evidence="1">Uncharacterized protein</fullName>
    </submittedName>
</protein>
<name>A0A6M0SAP4_9CYAN</name>
<dbReference type="Proteomes" id="UP000473574">
    <property type="component" value="Unassembled WGS sequence"/>
</dbReference>